<evidence type="ECO:0000313" key="2">
    <source>
        <dbReference type="EMBL" id="KAG9326293.1"/>
    </source>
</evidence>
<feature type="region of interest" description="Disordered" evidence="1">
    <location>
        <begin position="1100"/>
        <end position="1283"/>
    </location>
</feature>
<feature type="compositionally biased region" description="Basic and acidic residues" evidence="1">
    <location>
        <begin position="1266"/>
        <end position="1283"/>
    </location>
</feature>
<evidence type="ECO:0000313" key="3">
    <source>
        <dbReference type="Proteomes" id="UP000717515"/>
    </source>
</evidence>
<protein>
    <submittedName>
        <fullName evidence="2">Uncharacterized protein</fullName>
    </submittedName>
</protein>
<feature type="region of interest" description="Disordered" evidence="1">
    <location>
        <begin position="517"/>
        <end position="565"/>
    </location>
</feature>
<feature type="region of interest" description="Disordered" evidence="1">
    <location>
        <begin position="464"/>
        <end position="485"/>
    </location>
</feature>
<feature type="compositionally biased region" description="Polar residues" evidence="1">
    <location>
        <begin position="1186"/>
        <end position="1205"/>
    </location>
</feature>
<feature type="compositionally biased region" description="Basic residues" evidence="1">
    <location>
        <begin position="1254"/>
        <end position="1265"/>
    </location>
</feature>
<feature type="compositionally biased region" description="Polar residues" evidence="1">
    <location>
        <begin position="547"/>
        <end position="560"/>
    </location>
</feature>
<accession>A0A9P8A7S2</accession>
<reference evidence="2" key="1">
    <citation type="submission" date="2021-07" db="EMBL/GenBank/DDBJ databases">
        <title>Draft genome of Mortierella alpina, strain LL118, isolated from an aspen leaf litter sample.</title>
        <authorList>
            <person name="Yang S."/>
            <person name="Vinatzer B.A."/>
        </authorList>
    </citation>
    <scope>NUCLEOTIDE SEQUENCE</scope>
    <source>
        <strain evidence="2">LL118</strain>
    </source>
</reference>
<feature type="compositionally biased region" description="Low complexity" evidence="1">
    <location>
        <begin position="66"/>
        <end position="92"/>
    </location>
</feature>
<feature type="region of interest" description="Disordered" evidence="1">
    <location>
        <begin position="381"/>
        <end position="434"/>
    </location>
</feature>
<name>A0A9P8A7S2_MORAP</name>
<feature type="region of interest" description="Disordered" evidence="1">
    <location>
        <begin position="319"/>
        <end position="351"/>
    </location>
</feature>
<feature type="compositionally biased region" description="Low complexity" evidence="1">
    <location>
        <begin position="406"/>
        <end position="419"/>
    </location>
</feature>
<feature type="compositionally biased region" description="Basic residues" evidence="1">
    <location>
        <begin position="1123"/>
        <end position="1138"/>
    </location>
</feature>
<feature type="compositionally biased region" description="Pro residues" evidence="1">
    <location>
        <begin position="124"/>
        <end position="133"/>
    </location>
</feature>
<comment type="caution">
    <text evidence="2">The sequence shown here is derived from an EMBL/GenBank/DDBJ whole genome shotgun (WGS) entry which is preliminary data.</text>
</comment>
<feature type="region of interest" description="Disordered" evidence="1">
    <location>
        <begin position="777"/>
        <end position="798"/>
    </location>
</feature>
<dbReference type="Proteomes" id="UP000717515">
    <property type="component" value="Unassembled WGS sequence"/>
</dbReference>
<dbReference type="EMBL" id="JAIFTL010000022">
    <property type="protein sequence ID" value="KAG9326293.1"/>
    <property type="molecule type" value="Genomic_DNA"/>
</dbReference>
<proteinExistence type="predicted"/>
<feature type="region of interest" description="Disordered" evidence="1">
    <location>
        <begin position="724"/>
        <end position="743"/>
    </location>
</feature>
<feature type="compositionally biased region" description="Polar residues" evidence="1">
    <location>
        <begin position="779"/>
        <end position="790"/>
    </location>
</feature>
<feature type="compositionally biased region" description="Basic residues" evidence="1">
    <location>
        <begin position="731"/>
        <end position="741"/>
    </location>
</feature>
<feature type="region of interest" description="Disordered" evidence="1">
    <location>
        <begin position="577"/>
        <end position="604"/>
    </location>
</feature>
<feature type="compositionally biased region" description="Low complexity" evidence="1">
    <location>
        <begin position="101"/>
        <end position="123"/>
    </location>
</feature>
<organism evidence="2 3">
    <name type="scientific">Mortierella alpina</name>
    <name type="common">Oleaginous fungus</name>
    <name type="synonym">Mortierella renispora</name>
    <dbReference type="NCBI Taxonomy" id="64518"/>
    <lineage>
        <taxon>Eukaryota</taxon>
        <taxon>Fungi</taxon>
        <taxon>Fungi incertae sedis</taxon>
        <taxon>Mucoromycota</taxon>
        <taxon>Mortierellomycotina</taxon>
        <taxon>Mortierellomycetes</taxon>
        <taxon>Mortierellales</taxon>
        <taxon>Mortierellaceae</taxon>
        <taxon>Mortierella</taxon>
    </lineage>
</organism>
<gene>
    <name evidence="2" type="ORF">KVV02_004030</name>
</gene>
<feature type="compositionally biased region" description="Polar residues" evidence="1">
    <location>
        <begin position="579"/>
        <end position="594"/>
    </location>
</feature>
<feature type="compositionally biased region" description="Basic residues" evidence="1">
    <location>
        <begin position="389"/>
        <end position="398"/>
    </location>
</feature>
<feature type="region of interest" description="Disordered" evidence="1">
    <location>
        <begin position="1"/>
        <end position="166"/>
    </location>
</feature>
<evidence type="ECO:0000256" key="1">
    <source>
        <dbReference type="SAM" id="MobiDB-lite"/>
    </source>
</evidence>
<sequence>MEPQDQAHHRYHQPQRGQMQPPIHSRHTDSSATMQGSDSEARVHASVAHRPGPGASPAKDNVEAGSISSSSSSSLSHPTSNNPSSSSSSSGSKATIPTLRPPSATFLPPSSSASTALSPSRLPGTPPANPPPRFFTRPYRRPLDHSHHHHGSTHGSGHGGGQSSSSIGVRSAFKDFVVPAQIILVCSILNALWPTMLRIVTTTLEFLVLVLSSYSACARRSDDCYFLEPLLNDGQEAIYVGTIQWALRSVFSILFLGALVFISKKLQTIWSALMNNRRRPRSFWSLDNIWSWIMTYPNLLWRLAQQIFPWRITRSSQSRSSQNTRHYRKTTSAISPTAGAHQYSGPSTAKDDCSAAIGTSPKYTQKVPSLNAVDTDIVSAGSGSESRAKAKTKSRKAKPLQGKAAMSLSRSSSGSMLGSPDSTTSPGANLQLDPKPILVPKLDLNDRVLSTVGMVSQTITEGADDDDFISTDRRRRRKTKSLKINSAANSTESLLKAPCASASSLRQDLNASQTDAAVSNINDPTPSLLETKAGSGCQDSDPAANPTRESLTQEPTIQEPSKSEDAVVAQEPSHLKTVNHLQDSKPVQSRQAVRSNGHGDTLQSHTEGLFVHPLHALNSSSPIVRLKPSHKRSQSAQLPSCSPWSVPLPAGNNTKFTRESSLSEMCLPASPTSPIEQSIRTALSTPKNTKNDSGDRDSKSYDLFGQSSIWYSPFQSGLDISIESDQEQGKHGSRSVTRPKPRIQVDLVGTQNKPSLGSFLPPSSFFESSPRTPRIMPFSQHNRGPGSSTLETEDWSVRTRSSSIAAPMTPLLEADCMDPMDYFGGSRSANSSRRGSVENNLTESLLSGRARMFANIGSAGTMSHGISQDFATSSPVDTNNTLLSGGGFLSNRLNPTGVSSPLAAFASATPPLVGQSSLDTPTLTDSSLTTGSLDTAPVFVNPWESNYPYRSNHTVSETFLPFGSSSGPGGIDQGADQGAEQGVDQGVDLDRQSSLLRLMNSDYVNGSSGTGGNTGGMNPLFKAPPSENEVDSIRKGFHRPGHARHSGLPLQQLDVTSFRPFASVEMSLAAAANQPPTLQEDPQYDLLEWTLQHQLSKPSNKAIAENADSASGRVFGTIDKKPRERHRHGRSRSGHHKSASLGSFFPPIPPASGVSDSATPGIQANIGGVPLNRSLLHRSGSDGRSHMSSGQNQRHGQGSQDQAHGSFTKPAVRHQGATAGSAKERGDGVLSSSSSSTVPRRRAGTDLDSQPHRGANKHHHHHHHHPQESTKTKRGTRKEQPIE</sequence>